<dbReference type="EMBL" id="CM039432">
    <property type="protein sequence ID" value="KAI4332398.1"/>
    <property type="molecule type" value="Genomic_DNA"/>
</dbReference>
<organism evidence="1 2">
    <name type="scientific">Bauhinia variegata</name>
    <name type="common">Purple orchid tree</name>
    <name type="synonym">Phanera variegata</name>
    <dbReference type="NCBI Taxonomy" id="167791"/>
    <lineage>
        <taxon>Eukaryota</taxon>
        <taxon>Viridiplantae</taxon>
        <taxon>Streptophyta</taxon>
        <taxon>Embryophyta</taxon>
        <taxon>Tracheophyta</taxon>
        <taxon>Spermatophyta</taxon>
        <taxon>Magnoliopsida</taxon>
        <taxon>eudicotyledons</taxon>
        <taxon>Gunneridae</taxon>
        <taxon>Pentapetalae</taxon>
        <taxon>rosids</taxon>
        <taxon>fabids</taxon>
        <taxon>Fabales</taxon>
        <taxon>Fabaceae</taxon>
        <taxon>Cercidoideae</taxon>
        <taxon>Cercideae</taxon>
        <taxon>Bauhiniinae</taxon>
        <taxon>Bauhinia</taxon>
    </lineage>
</organism>
<comment type="caution">
    <text evidence="1">The sequence shown here is derived from an EMBL/GenBank/DDBJ whole genome shotgun (WGS) entry which is preliminary data.</text>
</comment>
<evidence type="ECO:0000313" key="1">
    <source>
        <dbReference type="EMBL" id="KAI4332398.1"/>
    </source>
</evidence>
<keyword evidence="2" id="KW-1185">Reference proteome</keyword>
<accession>A0ACB9N7C7</accession>
<dbReference type="Proteomes" id="UP000828941">
    <property type="component" value="Chromosome 7"/>
</dbReference>
<sequence length="279" mass="31901">MQMHKLHISNMIAARKQMSSCGLSQKVEPRYIDIGRVMEARKLVDYFGEREESAFAFSQKCPSFEPFSNPTIATITKIIGVWFLVAIFIVEAEALARGFVQTNGTEFVLNGSSFLFNGFNSYWLMNVASDPTQSYKVSTFSGRLHLLLLGFVAHGHSVKLFKNLQESVMSALDFVVSEARKYRTKLILCLVDNFDEYGGKKQYVQWARSAGVPVTYDDYFYSNAVIIGYNKNNVKKINYSLYFYHLCLQDRLRECLLALTFMIDTCKLTWMDSRDGNLS</sequence>
<gene>
    <name evidence="1" type="ORF">L6164_017308</name>
</gene>
<reference evidence="1 2" key="1">
    <citation type="journal article" date="2022" name="DNA Res.">
        <title>Chromosomal-level genome assembly of the orchid tree Bauhinia variegata (Leguminosae; Cercidoideae) supports the allotetraploid origin hypothesis of Bauhinia.</title>
        <authorList>
            <person name="Zhong Y."/>
            <person name="Chen Y."/>
            <person name="Zheng D."/>
            <person name="Pang J."/>
            <person name="Liu Y."/>
            <person name="Luo S."/>
            <person name="Meng S."/>
            <person name="Qian L."/>
            <person name="Wei D."/>
            <person name="Dai S."/>
            <person name="Zhou R."/>
        </authorList>
    </citation>
    <scope>NUCLEOTIDE SEQUENCE [LARGE SCALE GENOMIC DNA]</scope>
    <source>
        <strain evidence="1">BV-YZ2020</strain>
    </source>
</reference>
<evidence type="ECO:0000313" key="2">
    <source>
        <dbReference type="Proteomes" id="UP000828941"/>
    </source>
</evidence>
<name>A0ACB9N7C7_BAUVA</name>
<proteinExistence type="predicted"/>
<protein>
    <submittedName>
        <fullName evidence="1">Uncharacterized protein</fullName>
    </submittedName>
</protein>